<feature type="compositionally biased region" description="Polar residues" evidence="1">
    <location>
        <begin position="21"/>
        <end position="41"/>
    </location>
</feature>
<dbReference type="GO" id="GO:0046983">
    <property type="term" value="F:protein dimerization activity"/>
    <property type="evidence" value="ECO:0007669"/>
    <property type="project" value="InterPro"/>
</dbReference>
<evidence type="ECO:0000259" key="2">
    <source>
        <dbReference type="SMART" id="SM00597"/>
    </source>
</evidence>
<reference evidence="3 4" key="1">
    <citation type="submission" date="2018-04" db="EMBL/GenBank/DDBJ databases">
        <title>WGS assembly of Panicum hallii var. hallii HAL2.</title>
        <authorList>
            <person name="Lovell J."/>
            <person name="Jenkins J."/>
            <person name="Lowry D."/>
            <person name="Mamidi S."/>
            <person name="Sreedasyam A."/>
            <person name="Weng X."/>
            <person name="Barry K."/>
            <person name="Bonette J."/>
            <person name="Campitelli B."/>
            <person name="Daum C."/>
            <person name="Gordon S."/>
            <person name="Gould B."/>
            <person name="Lipzen A."/>
            <person name="MacQueen A."/>
            <person name="Palacio-Mejia J."/>
            <person name="Plott C."/>
            <person name="Shakirov E."/>
            <person name="Shu S."/>
            <person name="Yoshinaga Y."/>
            <person name="Zane M."/>
            <person name="Rokhsar D."/>
            <person name="Grimwood J."/>
            <person name="Schmutz J."/>
            <person name="Juenger T."/>
        </authorList>
    </citation>
    <scope>NUCLEOTIDE SEQUENCE [LARGE SCALE GENOMIC DNA]</scope>
    <source>
        <strain evidence="4">cv. HAL2</strain>
    </source>
</reference>
<dbReference type="InterPro" id="IPR008906">
    <property type="entry name" value="HATC_C_dom"/>
</dbReference>
<dbReference type="Pfam" id="PF14291">
    <property type="entry name" value="DUF4371"/>
    <property type="match status" value="1"/>
</dbReference>
<dbReference type="Gramene" id="PUZ75015">
    <property type="protein sequence ID" value="PUZ75015"/>
    <property type="gene ID" value="GQ55_1G113600"/>
</dbReference>
<evidence type="ECO:0000256" key="1">
    <source>
        <dbReference type="SAM" id="MobiDB-lite"/>
    </source>
</evidence>
<name>A0A2T7F4K2_9POAL</name>
<dbReference type="SMART" id="SM00597">
    <property type="entry name" value="ZnF_TTF"/>
    <property type="match status" value="1"/>
</dbReference>
<dbReference type="Pfam" id="PF05699">
    <property type="entry name" value="Dimer_Tnp_hAT"/>
    <property type="match status" value="1"/>
</dbReference>
<dbReference type="SUPFAM" id="SSF53098">
    <property type="entry name" value="Ribonuclease H-like"/>
    <property type="match status" value="1"/>
</dbReference>
<dbReference type="InterPro" id="IPR055298">
    <property type="entry name" value="AtLOH3-like"/>
</dbReference>
<dbReference type="STRING" id="1504633.A0A2T7F4K2"/>
<feature type="region of interest" description="Disordered" evidence="1">
    <location>
        <begin position="1"/>
        <end position="43"/>
    </location>
</feature>
<dbReference type="OrthoDB" id="6621980at2759"/>
<dbReference type="InterPro" id="IPR012337">
    <property type="entry name" value="RNaseH-like_sf"/>
</dbReference>
<dbReference type="PANTHER" id="PTHR11697:SF230">
    <property type="entry name" value="ZINC FINGER, MYM DOMAIN CONTAINING 1"/>
    <property type="match status" value="1"/>
</dbReference>
<accession>A0A2T7F4K2</accession>
<organism evidence="3 4">
    <name type="scientific">Panicum hallii var. hallii</name>
    <dbReference type="NCBI Taxonomy" id="1504633"/>
    <lineage>
        <taxon>Eukaryota</taxon>
        <taxon>Viridiplantae</taxon>
        <taxon>Streptophyta</taxon>
        <taxon>Embryophyta</taxon>
        <taxon>Tracheophyta</taxon>
        <taxon>Spermatophyta</taxon>
        <taxon>Magnoliopsida</taxon>
        <taxon>Liliopsida</taxon>
        <taxon>Poales</taxon>
        <taxon>Poaceae</taxon>
        <taxon>PACMAD clade</taxon>
        <taxon>Panicoideae</taxon>
        <taxon>Panicodae</taxon>
        <taxon>Paniceae</taxon>
        <taxon>Panicinae</taxon>
        <taxon>Panicum</taxon>
        <taxon>Panicum sect. Panicum</taxon>
    </lineage>
</organism>
<proteinExistence type="predicted"/>
<dbReference type="Proteomes" id="UP000244336">
    <property type="component" value="Chromosome 1"/>
</dbReference>
<evidence type="ECO:0000313" key="4">
    <source>
        <dbReference type="Proteomes" id="UP000244336"/>
    </source>
</evidence>
<dbReference type="InterPro" id="IPR025398">
    <property type="entry name" value="DUF4371"/>
</dbReference>
<keyword evidence="4" id="KW-1185">Reference proteome</keyword>
<evidence type="ECO:0000313" key="3">
    <source>
        <dbReference type="EMBL" id="PUZ75015.1"/>
    </source>
</evidence>
<dbReference type="PANTHER" id="PTHR11697">
    <property type="entry name" value="GENERAL TRANSCRIPTION FACTOR 2-RELATED ZINC FINGER PROTEIN"/>
    <property type="match status" value="1"/>
</dbReference>
<dbReference type="EMBL" id="CM009749">
    <property type="protein sequence ID" value="PUZ75015.1"/>
    <property type="molecule type" value="Genomic_DNA"/>
</dbReference>
<dbReference type="InterPro" id="IPR006580">
    <property type="entry name" value="Znf_TTF"/>
</dbReference>
<feature type="domain" description="TTF-type" evidence="2">
    <location>
        <begin position="132"/>
        <end position="227"/>
    </location>
</feature>
<sequence length="817" mass="93619">MAGNGKGKGKICQKGLKSYFGTDSSGSSRQPSTRGSGNAQQEVEDGQDHFALVTTGVEDEFAQTTTSVEDEVAQAELQEGITEFNPDYIISDPGLRISIDRFAPKIRDEVRRAFIAKGPFQPMDHKFPTSNDSRSFQKKWFKQYNWLEYSVEKNKAYCFYCYLFRHDRIEEKFGYDTFTKVGFSQWKNGYLALPKHVGGPSSIHNFAATSYHDFDNQRSSVRNKVSTHTKDALVKYETRVEASLSIVAYLALQGEPFRGHDETSNSLNKGNFLEMLDWYKERNEEVKRAFDELCPKNAKMTSGTIQKDLANSCAQAITKAIKEEMGDCLFSILIDESRDISIKEQMAIVVRFVKKKGEVIERFLGIKHVKDTTSESLKKALLEVLNDHGLVVANIRGQGYDGASNMRGEFNGLQKLIRDENPFAFYIHCFAHQLQLVVVAVSKCASSIEDFFEYVTLIVSSTSTSCKRKDLLLDRHRLNLLSKLEGGEISSGRGKQQETSLARPGDTRWGSHYKTLLHIESMAGGLVQIMESFSFVFIMKMMLQILRITNELSLILQRKDQNVVQAMSLIIDVTTRLNNLRSEGWEPLFEETKAFCLAKCIPIPNMSDQVPRFGRSRKGGRNNITQDHYFRVDIFYAAIDALTTEFDHRFNERSSELLVGFSCLDPRDSFSKFDVEKLARIADIYYDDFSFDDRKTIKDQLQTFIIHVRRLEEFKVCYDLASLSKTMVRLERHIVFPLVYRLIELALILPVATATVERAFSAMKIIKTELRNKMTDGWLNDLMLCYIEREIFKSLDLQQIKKAFQKKKDRKMQFPRS</sequence>
<protein>
    <recommendedName>
        <fullName evidence="2">TTF-type domain-containing protein</fullName>
    </recommendedName>
</protein>
<dbReference type="AlphaFoldDB" id="A0A2T7F4K2"/>
<gene>
    <name evidence="3" type="ORF">GQ55_1G113600</name>
</gene>